<accession>A0A814VFI9</accession>
<gene>
    <name evidence="7" type="ORF">EDS130_LOCUS24653</name>
    <name evidence="8" type="ORF">XAT740_LOCUS49133</name>
</gene>
<sequence>MFRLKTFISLFVVLSALITAEDPCRFEHTKGTIDLSSLGRIDGTPAYPDEYPPTGSNYLYSYNPCKPFSEGATCNNVAVCQISKDKQFTFILGKQDSAEWNPGSGLGTIPSITYTYDGKQASIQLMCATDETNQLDVLGEGPINFYKFRLINKCACWDGCKGVPPQQNCTINGTVYTSDKQIIQSFPFSVSINPLQPLPSPPKFSYATVDTNRRVINLTLVNIPSIPPGLFCLSNLQELSIFDSPTVAIPSEIDRLSASLQSLTMSQVSRSAPLPAELYNLSRLSTLSIVNCGLEALSEDVGRLSSLNQLTLDENLLVSLPWSLNKLPSLTTLSINNNSRLSSLDVLAGSISLNTLRASNCIINHIPNNIPNLRTIELNNNQLTSLDGLETITSVNSTLFSLNNNRITSISSVALSKIIRLEHLYLSNNLLTTLPDSIYSIQGLKAIYIQENKFNAKELEWIQGVFRLTNTTVVI</sequence>
<proteinExistence type="predicted"/>
<dbReference type="InterPro" id="IPR032675">
    <property type="entry name" value="LRR_dom_sf"/>
</dbReference>
<evidence type="ECO:0000259" key="6">
    <source>
        <dbReference type="PROSITE" id="PS51914"/>
    </source>
</evidence>
<dbReference type="Proteomes" id="UP000663828">
    <property type="component" value="Unassembled WGS sequence"/>
</dbReference>
<reference evidence="7" key="1">
    <citation type="submission" date="2021-02" db="EMBL/GenBank/DDBJ databases">
        <authorList>
            <person name="Nowell W R."/>
        </authorList>
    </citation>
    <scope>NUCLEOTIDE SEQUENCE</scope>
</reference>
<keyword evidence="2 5" id="KW-0732">Signal</keyword>
<evidence type="ECO:0000313" key="7">
    <source>
        <dbReference type="EMBL" id="CAF1188326.1"/>
    </source>
</evidence>
<dbReference type="EMBL" id="CAJNOJ010000141">
    <property type="protein sequence ID" value="CAF1188326.1"/>
    <property type="molecule type" value="Genomic_DNA"/>
</dbReference>
<keyword evidence="9" id="KW-1185">Reference proteome</keyword>
<keyword evidence="1" id="KW-0433">Leucine-rich repeat</keyword>
<dbReference type="GO" id="GO:0005737">
    <property type="term" value="C:cytoplasm"/>
    <property type="evidence" value="ECO:0007669"/>
    <property type="project" value="TreeGrafter"/>
</dbReference>
<evidence type="ECO:0000313" key="8">
    <source>
        <dbReference type="EMBL" id="CAF1612795.1"/>
    </source>
</evidence>
<feature type="signal peptide" evidence="5">
    <location>
        <begin position="1"/>
        <end position="20"/>
    </location>
</feature>
<dbReference type="PANTHER" id="PTHR48051:SF46">
    <property type="entry name" value="LEUCINE RICH REPEAT-CONTAINING DOMAIN PROTEIN"/>
    <property type="match status" value="1"/>
</dbReference>
<dbReference type="Gene3D" id="2.70.130.10">
    <property type="entry name" value="Mannose-6-phosphate receptor binding domain"/>
    <property type="match status" value="1"/>
</dbReference>
<dbReference type="Gene3D" id="3.80.10.10">
    <property type="entry name" value="Ribonuclease Inhibitor"/>
    <property type="match status" value="1"/>
</dbReference>
<dbReference type="PROSITE" id="PS51450">
    <property type="entry name" value="LRR"/>
    <property type="match status" value="2"/>
</dbReference>
<evidence type="ECO:0000256" key="3">
    <source>
        <dbReference type="ARBA" id="ARBA00022737"/>
    </source>
</evidence>
<dbReference type="EMBL" id="CAJNOR010007203">
    <property type="protein sequence ID" value="CAF1612795.1"/>
    <property type="molecule type" value="Genomic_DNA"/>
</dbReference>
<name>A0A814VFI9_ADIRI</name>
<comment type="caution">
    <text evidence="7">The sequence shown here is derived from an EMBL/GenBank/DDBJ whole genome shotgun (WGS) entry which is preliminary data.</text>
</comment>
<dbReference type="Pfam" id="PF13855">
    <property type="entry name" value="LRR_8"/>
    <property type="match status" value="1"/>
</dbReference>
<dbReference type="InterPro" id="IPR009011">
    <property type="entry name" value="Man6P_isomerase_rcpt-bd_dom_sf"/>
</dbReference>
<organism evidence="7 10">
    <name type="scientific">Adineta ricciae</name>
    <name type="common">Rotifer</name>
    <dbReference type="NCBI Taxonomy" id="249248"/>
    <lineage>
        <taxon>Eukaryota</taxon>
        <taxon>Metazoa</taxon>
        <taxon>Spiralia</taxon>
        <taxon>Gnathifera</taxon>
        <taxon>Rotifera</taxon>
        <taxon>Eurotatoria</taxon>
        <taxon>Bdelloidea</taxon>
        <taxon>Adinetida</taxon>
        <taxon>Adinetidae</taxon>
        <taxon>Adineta</taxon>
    </lineage>
</organism>
<keyword evidence="4" id="KW-1015">Disulfide bond</keyword>
<dbReference type="OrthoDB" id="29460at2759"/>
<dbReference type="PROSITE" id="PS51914">
    <property type="entry name" value="MRH"/>
    <property type="match status" value="1"/>
</dbReference>
<dbReference type="PANTHER" id="PTHR48051">
    <property type="match status" value="1"/>
</dbReference>
<evidence type="ECO:0000256" key="2">
    <source>
        <dbReference type="ARBA" id="ARBA00022729"/>
    </source>
</evidence>
<evidence type="ECO:0000256" key="4">
    <source>
        <dbReference type="ARBA" id="ARBA00023157"/>
    </source>
</evidence>
<feature type="chain" id="PRO_5035602249" description="MRH domain-containing protein" evidence="5">
    <location>
        <begin position="21"/>
        <end position="475"/>
    </location>
</feature>
<keyword evidence="3" id="KW-0677">Repeat</keyword>
<dbReference type="Proteomes" id="UP000663852">
    <property type="component" value="Unassembled WGS sequence"/>
</dbReference>
<dbReference type="AlphaFoldDB" id="A0A814VFI9"/>
<dbReference type="InterPro" id="IPR001611">
    <property type="entry name" value="Leu-rich_rpt"/>
</dbReference>
<dbReference type="InterPro" id="IPR003591">
    <property type="entry name" value="Leu-rich_rpt_typical-subtyp"/>
</dbReference>
<dbReference type="SMART" id="SM00369">
    <property type="entry name" value="LRR_TYP"/>
    <property type="match status" value="4"/>
</dbReference>
<evidence type="ECO:0000256" key="1">
    <source>
        <dbReference type="ARBA" id="ARBA00022614"/>
    </source>
</evidence>
<protein>
    <recommendedName>
        <fullName evidence="6">MRH domain-containing protein</fullName>
    </recommendedName>
</protein>
<evidence type="ECO:0000313" key="10">
    <source>
        <dbReference type="Proteomes" id="UP000663852"/>
    </source>
</evidence>
<evidence type="ECO:0000313" key="9">
    <source>
        <dbReference type="Proteomes" id="UP000663828"/>
    </source>
</evidence>
<dbReference type="SUPFAM" id="SSF52058">
    <property type="entry name" value="L domain-like"/>
    <property type="match status" value="1"/>
</dbReference>
<evidence type="ECO:0000256" key="5">
    <source>
        <dbReference type="SAM" id="SignalP"/>
    </source>
</evidence>
<dbReference type="InterPro" id="IPR044865">
    <property type="entry name" value="MRH_dom"/>
</dbReference>
<dbReference type="SUPFAM" id="SSF50911">
    <property type="entry name" value="Mannose 6-phosphate receptor domain"/>
    <property type="match status" value="1"/>
</dbReference>
<dbReference type="InterPro" id="IPR050216">
    <property type="entry name" value="LRR_domain-containing"/>
</dbReference>
<feature type="domain" description="MRH" evidence="6">
    <location>
        <begin position="22"/>
        <end position="158"/>
    </location>
</feature>